<dbReference type="AlphaFoldDB" id="A0A835PF36"/>
<dbReference type="PANTHER" id="PTHR47926:SF380">
    <property type="entry name" value="PENTATRICOPEPTIDE REPEAT-CONTAINING PROTEIN"/>
    <property type="match status" value="1"/>
</dbReference>
<dbReference type="PANTHER" id="PTHR47926">
    <property type="entry name" value="PENTATRICOPEPTIDE REPEAT-CONTAINING PROTEIN"/>
    <property type="match status" value="1"/>
</dbReference>
<dbReference type="InterPro" id="IPR002885">
    <property type="entry name" value="PPR_rpt"/>
</dbReference>
<accession>A0A835PF36</accession>
<feature type="repeat" description="PPR" evidence="2">
    <location>
        <begin position="396"/>
        <end position="430"/>
    </location>
</feature>
<dbReference type="GO" id="GO:0048731">
    <property type="term" value="P:system development"/>
    <property type="evidence" value="ECO:0007669"/>
    <property type="project" value="UniProtKB-ARBA"/>
</dbReference>
<feature type="repeat" description="PPR" evidence="2">
    <location>
        <begin position="149"/>
        <end position="183"/>
    </location>
</feature>
<dbReference type="EMBL" id="JADCNM010000130">
    <property type="protein sequence ID" value="KAG0450318.1"/>
    <property type="molecule type" value="Genomic_DNA"/>
</dbReference>
<gene>
    <name evidence="3" type="ORF">HPP92_026844</name>
</gene>
<feature type="repeat" description="PPR" evidence="2">
    <location>
        <begin position="534"/>
        <end position="568"/>
    </location>
</feature>
<evidence type="ECO:0000313" key="3">
    <source>
        <dbReference type="EMBL" id="KAG0450318.1"/>
    </source>
</evidence>
<feature type="repeat" description="PPR" evidence="2">
    <location>
        <begin position="56"/>
        <end position="90"/>
    </location>
</feature>
<dbReference type="OrthoDB" id="185373at2759"/>
<comment type="caution">
    <text evidence="3">The sequence shown here is derived from an EMBL/GenBank/DDBJ whole genome shotgun (WGS) entry which is preliminary data.</text>
</comment>
<sequence>MLCTVSILRIRSVNLDCVRSFSILSRQSSNLKSTPKRLRSIRRFHAEFVSASIPPDVYACNLRISAFGRCGDIRRACALFDQMPQRDVVTYSTMINIYLKNGFLPQAEALFLKIPNRNVVVESAMIDGLSKAGRIDEAQKLFDEMPMRNVFTWTALVSGYFRVHRVEEARRLFHQMPEKNVVSWTTMILGYAQNGLLLDARNIFDRMPDRNIVSWTAMLKAYVDEGRMEDAGDLFDKMPHRNLYAWNIMISGYLFNKQANKAINLFESMPRRNLVSWTIMVSGLAENDMIDRARDLFDKMPVKDIAAWNAMLAAYISKRKIGMACQLFDLMPERNVVSWNTMIDGSMIELWEIHALAVKFGFVFNTWLANALLAMYSKLGELTSACLVFNELKAKDAVSWSSMILAMANHGYRRSALTIFGMMLVNGAQPDAITFLGVLCACSHEDLIHKGKDIFDSMVRSYELEPKAEHYSCLADNLGRAGRFNEALDVLKQVPQKERDGAVLGAILASCKVHTEFEVASEFAEELIEMEPSSSGTFVVLANAYASRGKWDDVARVRKMMKERRVEKLPGFSQIDVKMRSHVFFVADRAHPQQEEIYEILEEVLLPQMKDIEYRHEV</sequence>
<dbReference type="Pfam" id="PF20431">
    <property type="entry name" value="E_motif"/>
    <property type="match status" value="1"/>
</dbReference>
<organism evidence="3 4">
    <name type="scientific">Vanilla planifolia</name>
    <name type="common">Vanilla</name>
    <dbReference type="NCBI Taxonomy" id="51239"/>
    <lineage>
        <taxon>Eukaryota</taxon>
        <taxon>Viridiplantae</taxon>
        <taxon>Streptophyta</taxon>
        <taxon>Embryophyta</taxon>
        <taxon>Tracheophyta</taxon>
        <taxon>Spermatophyta</taxon>
        <taxon>Magnoliopsida</taxon>
        <taxon>Liliopsida</taxon>
        <taxon>Asparagales</taxon>
        <taxon>Orchidaceae</taxon>
        <taxon>Vanilloideae</taxon>
        <taxon>Vanilleae</taxon>
        <taxon>Vanilla</taxon>
    </lineage>
</organism>
<feature type="repeat" description="PPR" evidence="2">
    <location>
        <begin position="273"/>
        <end position="307"/>
    </location>
</feature>
<dbReference type="PROSITE" id="PS51375">
    <property type="entry name" value="PPR"/>
    <property type="match status" value="7"/>
</dbReference>
<evidence type="ECO:0000256" key="1">
    <source>
        <dbReference type="ARBA" id="ARBA00022737"/>
    </source>
</evidence>
<dbReference type="Pfam" id="PF12854">
    <property type="entry name" value="PPR_1"/>
    <property type="match status" value="1"/>
</dbReference>
<dbReference type="InterPro" id="IPR046848">
    <property type="entry name" value="E_motif"/>
</dbReference>
<evidence type="ECO:0000313" key="4">
    <source>
        <dbReference type="Proteomes" id="UP000639772"/>
    </source>
</evidence>
<proteinExistence type="predicted"/>
<dbReference type="FunFam" id="1.25.40.10:FF:000125">
    <property type="entry name" value="Pentatricopeptide repeat-containing protein"/>
    <property type="match status" value="1"/>
</dbReference>
<dbReference type="InterPro" id="IPR011990">
    <property type="entry name" value="TPR-like_helical_dom_sf"/>
</dbReference>
<dbReference type="GO" id="GO:0009451">
    <property type="term" value="P:RNA modification"/>
    <property type="evidence" value="ECO:0007669"/>
    <property type="project" value="InterPro"/>
</dbReference>
<dbReference type="NCBIfam" id="TIGR00756">
    <property type="entry name" value="PPR"/>
    <property type="match status" value="8"/>
</dbReference>
<dbReference type="SUPFAM" id="SSF48452">
    <property type="entry name" value="TPR-like"/>
    <property type="match status" value="1"/>
</dbReference>
<dbReference type="Pfam" id="PF01535">
    <property type="entry name" value="PPR"/>
    <property type="match status" value="9"/>
</dbReference>
<keyword evidence="1" id="KW-0677">Repeat</keyword>
<feature type="repeat" description="PPR" evidence="2">
    <location>
        <begin position="211"/>
        <end position="245"/>
    </location>
</feature>
<dbReference type="Gene3D" id="1.25.40.10">
    <property type="entry name" value="Tetratricopeptide repeat domain"/>
    <property type="match status" value="6"/>
</dbReference>
<dbReference type="GO" id="GO:0003723">
    <property type="term" value="F:RNA binding"/>
    <property type="evidence" value="ECO:0007669"/>
    <property type="project" value="InterPro"/>
</dbReference>
<reference evidence="3 4" key="1">
    <citation type="journal article" date="2020" name="Nat. Food">
        <title>A phased Vanilla planifolia genome enables genetic improvement of flavour and production.</title>
        <authorList>
            <person name="Hasing T."/>
            <person name="Tang H."/>
            <person name="Brym M."/>
            <person name="Khazi F."/>
            <person name="Huang T."/>
            <person name="Chambers A.H."/>
        </authorList>
    </citation>
    <scope>NUCLEOTIDE SEQUENCE [LARGE SCALE GENOMIC DNA]</scope>
    <source>
        <tissue evidence="3">Leaf</tissue>
    </source>
</reference>
<name>A0A835PF36_VANPL</name>
<dbReference type="InterPro" id="IPR046960">
    <property type="entry name" value="PPR_At4g14850-like_plant"/>
</dbReference>
<dbReference type="Proteomes" id="UP000639772">
    <property type="component" value="Unassembled WGS sequence"/>
</dbReference>
<dbReference type="FunFam" id="1.25.40.10:FF:001810">
    <property type="entry name" value="Pentatricopeptide repeat-containing protein mitochondrial"/>
    <property type="match status" value="1"/>
</dbReference>
<feature type="repeat" description="PPR" evidence="2">
    <location>
        <begin position="118"/>
        <end position="148"/>
    </location>
</feature>
<protein>
    <submittedName>
        <fullName evidence="3">Uncharacterized protein</fullName>
    </submittedName>
</protein>
<dbReference type="Pfam" id="PF13041">
    <property type="entry name" value="PPR_2"/>
    <property type="match status" value="1"/>
</dbReference>
<evidence type="ECO:0000256" key="2">
    <source>
        <dbReference type="PROSITE-ProRule" id="PRU00708"/>
    </source>
</evidence>